<dbReference type="SUPFAM" id="SSF55307">
    <property type="entry name" value="Tubulin C-terminal domain-like"/>
    <property type="match status" value="1"/>
</dbReference>
<evidence type="ECO:0000256" key="6">
    <source>
        <dbReference type="RuleBase" id="RU000631"/>
    </source>
</evidence>
<comment type="similarity">
    <text evidence="1 4 6">Belongs to the FtsZ family.</text>
</comment>
<feature type="binding site" evidence="4">
    <location>
        <begin position="20"/>
        <end position="24"/>
    </location>
    <ligand>
        <name>GTP</name>
        <dbReference type="ChEBI" id="CHEBI:37565"/>
    </ligand>
</feature>
<keyword evidence="4" id="KW-0963">Cytoplasm</keyword>
<protein>
    <recommendedName>
        <fullName evidence="4 5">Cell division protein FtsZ</fullName>
    </recommendedName>
</protein>
<dbReference type="FunFam" id="3.40.50.1440:FF:000001">
    <property type="entry name" value="Cell division protein FtsZ"/>
    <property type="match status" value="1"/>
</dbReference>
<dbReference type="Gene3D" id="3.30.1330.20">
    <property type="entry name" value="Tubulin/FtsZ, C-terminal domain"/>
    <property type="match status" value="1"/>
</dbReference>
<dbReference type="AlphaFoldDB" id="A0A7X9HSJ4"/>
<comment type="function">
    <text evidence="4 6">Essential cell division protein that forms a contractile ring structure (Z ring) at the future cell division site. The regulation of the ring assembly controls the timing and the location of cell division. One of the functions of the FtsZ ring is to recruit other cell division proteins to the septum to produce a new cell wall between the dividing cells. Binds GTP and shows GTPase activity.</text>
</comment>
<evidence type="ECO:0000256" key="1">
    <source>
        <dbReference type="ARBA" id="ARBA00009690"/>
    </source>
</evidence>
<dbReference type="NCBIfam" id="TIGR00065">
    <property type="entry name" value="ftsZ"/>
    <property type="match status" value="1"/>
</dbReference>
<dbReference type="InterPro" id="IPR008280">
    <property type="entry name" value="Tub_FtsZ_C"/>
</dbReference>
<dbReference type="InterPro" id="IPR036525">
    <property type="entry name" value="Tubulin/FtsZ_GTPase_sf"/>
</dbReference>
<feature type="region of interest" description="Disordered" evidence="7">
    <location>
        <begin position="341"/>
        <end position="378"/>
    </location>
</feature>
<feature type="compositionally biased region" description="Basic and acidic residues" evidence="7">
    <location>
        <begin position="350"/>
        <end position="369"/>
    </location>
</feature>
<evidence type="ECO:0000256" key="2">
    <source>
        <dbReference type="ARBA" id="ARBA00022741"/>
    </source>
</evidence>
<dbReference type="GO" id="GO:0051258">
    <property type="term" value="P:protein polymerization"/>
    <property type="evidence" value="ECO:0007669"/>
    <property type="project" value="UniProtKB-UniRule"/>
</dbReference>
<accession>A0A7X9HSJ4</accession>
<dbReference type="SUPFAM" id="SSF52490">
    <property type="entry name" value="Tubulin nucleotide-binding domain-like"/>
    <property type="match status" value="1"/>
</dbReference>
<dbReference type="Pfam" id="PF00091">
    <property type="entry name" value="Tubulin"/>
    <property type="match status" value="1"/>
</dbReference>
<reference evidence="10 11" key="1">
    <citation type="journal article" date="2020" name="Biotechnol. Biofuels">
        <title>New insights from the biogas microbiome by comprehensive genome-resolved metagenomics of nearly 1600 species originating from multiple anaerobic digesters.</title>
        <authorList>
            <person name="Campanaro S."/>
            <person name="Treu L."/>
            <person name="Rodriguez-R L.M."/>
            <person name="Kovalovszki A."/>
            <person name="Ziels R.M."/>
            <person name="Maus I."/>
            <person name="Zhu X."/>
            <person name="Kougias P.G."/>
            <person name="Basile A."/>
            <person name="Luo G."/>
            <person name="Schluter A."/>
            <person name="Konstantinidis K.T."/>
            <person name="Angelidaki I."/>
        </authorList>
    </citation>
    <scope>NUCLEOTIDE SEQUENCE [LARGE SCALE GENOMIC DNA]</scope>
    <source>
        <strain evidence="10">AS27yjCOA_202</strain>
    </source>
</reference>
<evidence type="ECO:0000256" key="7">
    <source>
        <dbReference type="SAM" id="MobiDB-lite"/>
    </source>
</evidence>
<dbReference type="Gene3D" id="3.40.50.1440">
    <property type="entry name" value="Tubulin/FtsZ, GTPase domain"/>
    <property type="match status" value="1"/>
</dbReference>
<feature type="binding site" evidence="4">
    <location>
        <position position="187"/>
    </location>
    <ligand>
        <name>GTP</name>
        <dbReference type="ChEBI" id="CHEBI:37565"/>
    </ligand>
</feature>
<sequence length="378" mass="40109">MQVKPEVENFAKIKVLGIGGAGGNVLNSMIESGQITGVEFIAINTDAQDLSKNKAVVKIPIGQEITHGLGSGANPDIGRHAAEESSEEIKKHLEGADMIFITAGMGGGTGTGASPVIARLAKDLGALTIGVVTKPFPFEGAMRMRNAENGITELREEVDALITIPNQRLLEVADENMSILEAFKLSDSVLNQGVQGISDLIVMPGLINVDFADVKTIMKDAGTALMGIGIGTGENRAEVAAKAAISSPLLEQSVEDAKGILFNVIGGHDLTMKEVDKAANIIRDIANDEANIIFGTTIDERLAGQVKITVIATGFDIKHDDLGYGFAEPRFIPRKDATAPNSIQKSIDLPTKDTFKPEDFDTSDPDSKYDIPAFLRGK</sequence>
<dbReference type="GO" id="GO:0032153">
    <property type="term" value="C:cell division site"/>
    <property type="evidence" value="ECO:0007669"/>
    <property type="project" value="UniProtKB-UniRule"/>
</dbReference>
<keyword evidence="4 6" id="KW-0131">Cell cycle</keyword>
<evidence type="ECO:0000256" key="5">
    <source>
        <dbReference type="NCBIfam" id="TIGR00065"/>
    </source>
</evidence>
<evidence type="ECO:0000256" key="4">
    <source>
        <dbReference type="HAMAP-Rule" id="MF_00909"/>
    </source>
</evidence>
<dbReference type="GO" id="GO:0005525">
    <property type="term" value="F:GTP binding"/>
    <property type="evidence" value="ECO:0007669"/>
    <property type="project" value="UniProtKB-UniRule"/>
</dbReference>
<feature type="binding site" evidence="4">
    <location>
        <position position="143"/>
    </location>
    <ligand>
        <name>GTP</name>
        <dbReference type="ChEBI" id="CHEBI:37565"/>
    </ligand>
</feature>
<dbReference type="InterPro" id="IPR018316">
    <property type="entry name" value="Tubulin/FtsZ_2-layer-sand-dom"/>
</dbReference>
<dbReference type="CDD" id="cd02201">
    <property type="entry name" value="FtsZ_type1"/>
    <property type="match status" value="1"/>
</dbReference>
<dbReference type="InterPro" id="IPR020805">
    <property type="entry name" value="Cell_div_FtsZ_CS"/>
</dbReference>
<dbReference type="InterPro" id="IPR000158">
    <property type="entry name" value="Cell_div_FtsZ"/>
</dbReference>
<feature type="domain" description="Tubulin/FtsZ GTPase" evidence="8">
    <location>
        <begin position="12"/>
        <end position="205"/>
    </location>
</feature>
<dbReference type="EMBL" id="JAAZNV010000006">
    <property type="protein sequence ID" value="NMB91536.1"/>
    <property type="molecule type" value="Genomic_DNA"/>
</dbReference>
<dbReference type="SMART" id="SM00864">
    <property type="entry name" value="Tubulin"/>
    <property type="match status" value="1"/>
</dbReference>
<dbReference type="Pfam" id="PF12327">
    <property type="entry name" value="FtsZ_C"/>
    <property type="match status" value="1"/>
</dbReference>
<evidence type="ECO:0000259" key="8">
    <source>
        <dbReference type="SMART" id="SM00864"/>
    </source>
</evidence>
<dbReference type="PANTHER" id="PTHR30314:SF3">
    <property type="entry name" value="MITOCHONDRIAL DIVISION PROTEIN FSZA"/>
    <property type="match status" value="1"/>
</dbReference>
<keyword evidence="4 6" id="KW-0717">Septation</keyword>
<keyword evidence="3 4" id="KW-0342">GTP-binding</keyword>
<comment type="subunit">
    <text evidence="4">Homodimer. Polymerizes to form a dynamic ring structure in a strictly GTP-dependent manner. Interacts directly with several other division proteins.</text>
</comment>
<dbReference type="PROSITE" id="PS01134">
    <property type="entry name" value="FTSZ_1"/>
    <property type="match status" value="1"/>
</dbReference>
<evidence type="ECO:0000313" key="11">
    <source>
        <dbReference type="Proteomes" id="UP000590542"/>
    </source>
</evidence>
<dbReference type="PROSITE" id="PS01135">
    <property type="entry name" value="FTSZ_2"/>
    <property type="match status" value="1"/>
</dbReference>
<gene>
    <name evidence="4 10" type="primary">ftsZ</name>
    <name evidence="10" type="ORF">GYA37_01650</name>
</gene>
<dbReference type="GO" id="GO:0003924">
    <property type="term" value="F:GTPase activity"/>
    <property type="evidence" value="ECO:0007669"/>
    <property type="project" value="UniProtKB-UniRule"/>
</dbReference>
<comment type="caution">
    <text evidence="10">The sequence shown here is derived from an EMBL/GenBank/DDBJ whole genome shotgun (WGS) entry which is preliminary data.</text>
</comment>
<proteinExistence type="inferred from homology"/>
<keyword evidence="4 6" id="KW-0132">Cell division</keyword>
<comment type="subcellular location">
    <subcellularLocation>
        <location evidence="4">Cytoplasm</location>
    </subcellularLocation>
    <text evidence="4">Assembles at midcell at the inner surface of the cytoplasmic membrane.</text>
</comment>
<dbReference type="Proteomes" id="UP000590542">
    <property type="component" value="Unassembled WGS sequence"/>
</dbReference>
<dbReference type="GO" id="GO:0043093">
    <property type="term" value="P:FtsZ-dependent cytokinesis"/>
    <property type="evidence" value="ECO:0007669"/>
    <property type="project" value="UniProtKB-UniRule"/>
</dbReference>
<keyword evidence="2 4" id="KW-0547">Nucleotide-binding</keyword>
<feature type="binding site" evidence="4">
    <location>
        <position position="139"/>
    </location>
    <ligand>
        <name>GTP</name>
        <dbReference type="ChEBI" id="CHEBI:37565"/>
    </ligand>
</feature>
<dbReference type="PANTHER" id="PTHR30314">
    <property type="entry name" value="CELL DIVISION PROTEIN FTSZ-RELATED"/>
    <property type="match status" value="1"/>
</dbReference>
<dbReference type="PRINTS" id="PR00423">
    <property type="entry name" value="CELLDVISFTSZ"/>
</dbReference>
<evidence type="ECO:0000313" key="10">
    <source>
        <dbReference type="EMBL" id="NMB91536.1"/>
    </source>
</evidence>
<organism evidence="10 11">
    <name type="scientific">candidate division WWE3 bacterium</name>
    <dbReference type="NCBI Taxonomy" id="2053526"/>
    <lineage>
        <taxon>Bacteria</taxon>
        <taxon>Katanobacteria</taxon>
    </lineage>
</organism>
<dbReference type="HAMAP" id="MF_00909">
    <property type="entry name" value="FtsZ"/>
    <property type="match status" value="1"/>
</dbReference>
<evidence type="ECO:0000256" key="3">
    <source>
        <dbReference type="ARBA" id="ARBA00023134"/>
    </source>
</evidence>
<dbReference type="InterPro" id="IPR045061">
    <property type="entry name" value="FtsZ/CetZ"/>
</dbReference>
<evidence type="ECO:0000259" key="9">
    <source>
        <dbReference type="SMART" id="SM00865"/>
    </source>
</evidence>
<name>A0A7X9HSJ4_UNCKA</name>
<dbReference type="SMART" id="SM00865">
    <property type="entry name" value="Tubulin_C"/>
    <property type="match status" value="1"/>
</dbReference>
<dbReference type="InterPro" id="IPR003008">
    <property type="entry name" value="Tubulin_FtsZ_GTPase"/>
</dbReference>
<dbReference type="GO" id="GO:0000917">
    <property type="term" value="P:division septum assembly"/>
    <property type="evidence" value="ECO:0007669"/>
    <property type="project" value="UniProtKB-KW"/>
</dbReference>
<feature type="binding site" evidence="4">
    <location>
        <begin position="108"/>
        <end position="110"/>
    </location>
    <ligand>
        <name>GTP</name>
        <dbReference type="ChEBI" id="CHEBI:37565"/>
    </ligand>
</feature>
<dbReference type="GO" id="GO:0005737">
    <property type="term" value="C:cytoplasm"/>
    <property type="evidence" value="ECO:0007669"/>
    <property type="project" value="UniProtKB-SubCell"/>
</dbReference>
<dbReference type="InterPro" id="IPR037103">
    <property type="entry name" value="Tubulin/FtsZ-like_C"/>
</dbReference>
<dbReference type="InterPro" id="IPR024757">
    <property type="entry name" value="FtsZ_C"/>
</dbReference>
<feature type="domain" description="Tubulin/FtsZ 2-layer sandwich" evidence="9">
    <location>
        <begin position="207"/>
        <end position="324"/>
    </location>
</feature>